<dbReference type="Gene3D" id="1.25.10.10">
    <property type="entry name" value="Leucine-rich Repeat Variant"/>
    <property type="match status" value="1"/>
</dbReference>
<name>A0A914R1P1_PAREQ</name>
<keyword evidence="2" id="KW-1185">Reference proteome</keyword>
<proteinExistence type="predicted"/>
<evidence type="ECO:0000256" key="1">
    <source>
        <dbReference type="SAM" id="MobiDB-lite"/>
    </source>
</evidence>
<dbReference type="PANTHER" id="PTHR12363:SF42">
    <property type="entry name" value="TRANSPORTIN-3"/>
    <property type="match status" value="1"/>
</dbReference>
<dbReference type="Proteomes" id="UP000887564">
    <property type="component" value="Unplaced"/>
</dbReference>
<dbReference type="GO" id="GO:0005737">
    <property type="term" value="C:cytoplasm"/>
    <property type="evidence" value="ECO:0007669"/>
    <property type="project" value="TreeGrafter"/>
</dbReference>
<dbReference type="WBParaSite" id="PEQ_0000052001-mRNA-1">
    <property type="protein sequence ID" value="PEQ_0000052001-mRNA-1"/>
    <property type="gene ID" value="PEQ_0000052001"/>
</dbReference>
<dbReference type="InterPro" id="IPR051345">
    <property type="entry name" value="Importin_beta-like_NTR"/>
</dbReference>
<sequence length="143" mass="16285">LQLISSTSQTSQNGATVEEPNNENGSDSWTRLSHDPVLWIDRIAAVFRQVQPWQKQVANPKNSQQKGDTEDVLVPWLDSVNIVWPVLSAVCTKYEKHIRIIEHCCRAVRFLIRSLGVQSIVFVEQLVTQVLLPYIKFSIFLAL</sequence>
<feature type="region of interest" description="Disordered" evidence="1">
    <location>
        <begin position="1"/>
        <end position="29"/>
    </location>
</feature>
<evidence type="ECO:0000313" key="2">
    <source>
        <dbReference type="Proteomes" id="UP000887564"/>
    </source>
</evidence>
<feature type="compositionally biased region" description="Low complexity" evidence="1">
    <location>
        <begin position="1"/>
        <end position="12"/>
    </location>
</feature>
<reference evidence="3" key="1">
    <citation type="submission" date="2022-11" db="UniProtKB">
        <authorList>
            <consortium name="WormBaseParasite"/>
        </authorList>
    </citation>
    <scope>IDENTIFICATION</scope>
</reference>
<dbReference type="InterPro" id="IPR058537">
    <property type="entry name" value="TPR_TNPO3_IPO13_4th"/>
</dbReference>
<dbReference type="PANTHER" id="PTHR12363">
    <property type="entry name" value="TRANSPORTIN 3 AND IMPORTIN 13"/>
    <property type="match status" value="1"/>
</dbReference>
<dbReference type="Pfam" id="PF24139">
    <property type="entry name" value="TPR_TNPO3_IPO13_4th"/>
    <property type="match status" value="1"/>
</dbReference>
<protein>
    <submittedName>
        <fullName evidence="3">Uncharacterized protein</fullName>
    </submittedName>
</protein>
<accession>A0A914R1P1</accession>
<evidence type="ECO:0000313" key="3">
    <source>
        <dbReference type="WBParaSite" id="PEQ_0000052001-mRNA-1"/>
    </source>
</evidence>
<organism evidence="2 3">
    <name type="scientific">Parascaris equorum</name>
    <name type="common">Equine roundworm</name>
    <dbReference type="NCBI Taxonomy" id="6256"/>
    <lineage>
        <taxon>Eukaryota</taxon>
        <taxon>Metazoa</taxon>
        <taxon>Ecdysozoa</taxon>
        <taxon>Nematoda</taxon>
        <taxon>Chromadorea</taxon>
        <taxon>Rhabditida</taxon>
        <taxon>Spirurina</taxon>
        <taxon>Ascaridomorpha</taxon>
        <taxon>Ascaridoidea</taxon>
        <taxon>Ascarididae</taxon>
        <taxon>Parascaris</taxon>
    </lineage>
</organism>
<dbReference type="AlphaFoldDB" id="A0A914R1P1"/>
<dbReference type="InterPro" id="IPR011989">
    <property type="entry name" value="ARM-like"/>
</dbReference>
<dbReference type="GO" id="GO:0006606">
    <property type="term" value="P:protein import into nucleus"/>
    <property type="evidence" value="ECO:0007669"/>
    <property type="project" value="TreeGrafter"/>
</dbReference>